<sequence length="321" mass="35324">MSARKLRESARARVPQWGWGCDEEPVKPVGPAPDHCYAIHLMNLYQEADWAASGAYPSAVREPYLMGTGVVSGDEASVRPISPPHSHPEAMLAWCYRGAVAVHLQDAVLGLTPGQGVWIPAGVPHTARHERDSVGCYTYVPDAALQASLTDVTRVVVPRAVQEMLLHLGINDMDTALRIRIQSVLIEMLQVSSPEVVEQWGDVPLPGDERVRTLVETVLADPGEGRTARELFAAHGLHERTVLRVFNSEVGMNFRQWRTGVRMSYAARLITDGTPIGAAAHRSGYATTSAFSAAFKERFGVSPRQHVTRVRSDSAQRSYWR</sequence>
<reference evidence="5 6" key="1">
    <citation type="submission" date="2019-03" db="EMBL/GenBank/DDBJ databases">
        <title>Genomic analyses of the natural microbiome of Caenorhabditis elegans.</title>
        <authorList>
            <person name="Samuel B."/>
        </authorList>
    </citation>
    <scope>NUCLEOTIDE SEQUENCE [LARGE SCALE GENOMIC DNA]</scope>
    <source>
        <strain evidence="5 6">JUb18</strain>
    </source>
</reference>
<accession>A0A4V3CYJ2</accession>
<evidence type="ECO:0000313" key="5">
    <source>
        <dbReference type="EMBL" id="TDP94308.1"/>
    </source>
</evidence>
<protein>
    <submittedName>
        <fullName evidence="5">AraC family transcriptional regulator</fullName>
    </submittedName>
</protein>
<evidence type="ECO:0000256" key="2">
    <source>
        <dbReference type="ARBA" id="ARBA00023125"/>
    </source>
</evidence>
<name>A0A4V3CYJ2_9MICO</name>
<dbReference type="InterPro" id="IPR018062">
    <property type="entry name" value="HTH_AraC-typ_CS"/>
</dbReference>
<evidence type="ECO:0000259" key="4">
    <source>
        <dbReference type="PROSITE" id="PS01124"/>
    </source>
</evidence>
<dbReference type="EMBL" id="SNYA01000002">
    <property type="protein sequence ID" value="TDP94308.1"/>
    <property type="molecule type" value="Genomic_DNA"/>
</dbReference>
<dbReference type="Gene3D" id="1.10.10.60">
    <property type="entry name" value="Homeodomain-like"/>
    <property type="match status" value="1"/>
</dbReference>
<dbReference type="InterPro" id="IPR003313">
    <property type="entry name" value="AraC-bd"/>
</dbReference>
<dbReference type="GO" id="GO:0043565">
    <property type="term" value="F:sequence-specific DNA binding"/>
    <property type="evidence" value="ECO:0007669"/>
    <property type="project" value="InterPro"/>
</dbReference>
<dbReference type="Gene3D" id="2.60.120.10">
    <property type="entry name" value="Jelly Rolls"/>
    <property type="match status" value="1"/>
</dbReference>
<evidence type="ECO:0000256" key="1">
    <source>
        <dbReference type="ARBA" id="ARBA00023015"/>
    </source>
</evidence>
<dbReference type="InterPro" id="IPR011051">
    <property type="entry name" value="RmlC_Cupin_sf"/>
</dbReference>
<dbReference type="SMART" id="SM00342">
    <property type="entry name" value="HTH_ARAC"/>
    <property type="match status" value="1"/>
</dbReference>
<organism evidence="5 6">
    <name type="scientific">Leucobacter luti</name>
    <dbReference type="NCBI Taxonomy" id="340320"/>
    <lineage>
        <taxon>Bacteria</taxon>
        <taxon>Bacillati</taxon>
        <taxon>Actinomycetota</taxon>
        <taxon>Actinomycetes</taxon>
        <taxon>Micrococcales</taxon>
        <taxon>Microbacteriaceae</taxon>
        <taxon>Leucobacter</taxon>
    </lineage>
</organism>
<dbReference type="GO" id="GO:0003700">
    <property type="term" value="F:DNA-binding transcription factor activity"/>
    <property type="evidence" value="ECO:0007669"/>
    <property type="project" value="InterPro"/>
</dbReference>
<dbReference type="InterPro" id="IPR009057">
    <property type="entry name" value="Homeodomain-like_sf"/>
</dbReference>
<keyword evidence="1" id="KW-0805">Transcription regulation</keyword>
<dbReference type="InterPro" id="IPR018060">
    <property type="entry name" value="HTH_AraC"/>
</dbReference>
<keyword evidence="3" id="KW-0804">Transcription</keyword>
<feature type="domain" description="HTH araC/xylS-type" evidence="4">
    <location>
        <begin position="209"/>
        <end position="309"/>
    </location>
</feature>
<keyword evidence="2" id="KW-0238">DNA-binding</keyword>
<dbReference type="SUPFAM" id="SSF46689">
    <property type="entry name" value="Homeodomain-like"/>
    <property type="match status" value="1"/>
</dbReference>
<dbReference type="Pfam" id="PF02311">
    <property type="entry name" value="AraC_binding"/>
    <property type="match status" value="1"/>
</dbReference>
<dbReference type="PROSITE" id="PS00041">
    <property type="entry name" value="HTH_ARAC_FAMILY_1"/>
    <property type="match status" value="1"/>
</dbReference>
<dbReference type="InterPro" id="IPR014710">
    <property type="entry name" value="RmlC-like_jellyroll"/>
</dbReference>
<dbReference type="SUPFAM" id="SSF51182">
    <property type="entry name" value="RmlC-like cupins"/>
    <property type="match status" value="1"/>
</dbReference>
<evidence type="ECO:0000313" key="6">
    <source>
        <dbReference type="Proteomes" id="UP000295601"/>
    </source>
</evidence>
<dbReference type="Pfam" id="PF12833">
    <property type="entry name" value="HTH_18"/>
    <property type="match status" value="1"/>
</dbReference>
<comment type="caution">
    <text evidence="5">The sequence shown here is derived from an EMBL/GenBank/DDBJ whole genome shotgun (WGS) entry which is preliminary data.</text>
</comment>
<dbReference type="PANTHER" id="PTHR11019">
    <property type="entry name" value="HTH-TYPE TRANSCRIPTIONAL REGULATOR NIMR"/>
    <property type="match status" value="1"/>
</dbReference>
<gene>
    <name evidence="5" type="ORF">EDF62_0722</name>
</gene>
<keyword evidence="6" id="KW-1185">Reference proteome</keyword>
<evidence type="ECO:0000256" key="3">
    <source>
        <dbReference type="ARBA" id="ARBA00023163"/>
    </source>
</evidence>
<dbReference type="AlphaFoldDB" id="A0A4V3CYJ2"/>
<dbReference type="Proteomes" id="UP000295601">
    <property type="component" value="Unassembled WGS sequence"/>
</dbReference>
<proteinExistence type="predicted"/>
<dbReference type="PANTHER" id="PTHR11019:SF199">
    <property type="entry name" value="HTH-TYPE TRANSCRIPTIONAL REGULATOR NIMR"/>
    <property type="match status" value="1"/>
</dbReference>
<dbReference type="PROSITE" id="PS01124">
    <property type="entry name" value="HTH_ARAC_FAMILY_2"/>
    <property type="match status" value="1"/>
</dbReference>